<keyword evidence="2" id="KW-0813">Transport</keyword>
<dbReference type="InterPro" id="IPR013563">
    <property type="entry name" value="Oligopep_ABC_C"/>
</dbReference>
<proteinExistence type="inferred from homology"/>
<dbReference type="Pfam" id="PF00005">
    <property type="entry name" value="ABC_tran"/>
    <property type="match status" value="2"/>
</dbReference>
<evidence type="ECO:0000256" key="2">
    <source>
        <dbReference type="ARBA" id="ARBA00022448"/>
    </source>
</evidence>
<name>A0A8X8I964_9BACT</name>
<evidence type="ECO:0000256" key="4">
    <source>
        <dbReference type="ARBA" id="ARBA00022840"/>
    </source>
</evidence>
<dbReference type="GO" id="GO:0015833">
    <property type="term" value="P:peptide transport"/>
    <property type="evidence" value="ECO:0007669"/>
    <property type="project" value="InterPro"/>
</dbReference>
<keyword evidence="4 6" id="KW-0067">ATP-binding</keyword>
<accession>A0A8X8I964</accession>
<dbReference type="GO" id="GO:0005524">
    <property type="term" value="F:ATP binding"/>
    <property type="evidence" value="ECO:0007669"/>
    <property type="project" value="UniProtKB-KW"/>
</dbReference>
<dbReference type="AlphaFoldDB" id="A0A8X8I964"/>
<protein>
    <submittedName>
        <fullName evidence="6">Peptide/nickel transport system ATP-binding protein</fullName>
    </submittedName>
</protein>
<dbReference type="PROSITE" id="PS00211">
    <property type="entry name" value="ABC_TRANSPORTER_1"/>
    <property type="match status" value="2"/>
</dbReference>
<dbReference type="CDD" id="cd03257">
    <property type="entry name" value="ABC_NikE_OppD_transporters"/>
    <property type="match status" value="2"/>
</dbReference>
<dbReference type="GO" id="GO:0055085">
    <property type="term" value="P:transmembrane transport"/>
    <property type="evidence" value="ECO:0007669"/>
    <property type="project" value="UniProtKB-ARBA"/>
</dbReference>
<feature type="domain" description="ABC transporter" evidence="5">
    <location>
        <begin position="323"/>
        <end position="567"/>
    </location>
</feature>
<comment type="similarity">
    <text evidence="1">Belongs to the ABC transporter superfamily.</text>
</comment>
<reference evidence="6 7" key="1">
    <citation type="submission" date="2016-10" db="EMBL/GenBank/DDBJ databases">
        <authorList>
            <person name="Varghese N."/>
            <person name="Submissions S."/>
        </authorList>
    </citation>
    <scope>NUCLEOTIDE SEQUENCE [LARGE SCALE GENOMIC DNA]</scope>
    <source>
        <strain evidence="6 7">DSM 25353</strain>
    </source>
</reference>
<evidence type="ECO:0000256" key="3">
    <source>
        <dbReference type="ARBA" id="ARBA00022741"/>
    </source>
</evidence>
<dbReference type="GO" id="GO:0016887">
    <property type="term" value="F:ATP hydrolysis activity"/>
    <property type="evidence" value="ECO:0007669"/>
    <property type="project" value="InterPro"/>
</dbReference>
<organism evidence="6 7">
    <name type="scientific">Hydrobacter penzbergensis</name>
    <dbReference type="NCBI Taxonomy" id="1235997"/>
    <lineage>
        <taxon>Bacteria</taxon>
        <taxon>Pseudomonadati</taxon>
        <taxon>Bacteroidota</taxon>
        <taxon>Chitinophagia</taxon>
        <taxon>Chitinophagales</taxon>
        <taxon>Chitinophagaceae</taxon>
        <taxon>Hydrobacter</taxon>
    </lineage>
</organism>
<keyword evidence="3" id="KW-0547">Nucleotide-binding</keyword>
<dbReference type="Proteomes" id="UP000198711">
    <property type="component" value="Unassembled WGS sequence"/>
</dbReference>
<evidence type="ECO:0000256" key="1">
    <source>
        <dbReference type="ARBA" id="ARBA00005417"/>
    </source>
</evidence>
<keyword evidence="7" id="KW-1185">Reference proteome</keyword>
<dbReference type="InterPro" id="IPR017871">
    <property type="entry name" value="ABC_transporter-like_CS"/>
</dbReference>
<dbReference type="EMBL" id="FNNO01000001">
    <property type="protein sequence ID" value="SDW18528.1"/>
    <property type="molecule type" value="Genomic_DNA"/>
</dbReference>
<dbReference type="InterPro" id="IPR050319">
    <property type="entry name" value="ABC_transp_ATP-bind"/>
</dbReference>
<dbReference type="PROSITE" id="PS50893">
    <property type="entry name" value="ABC_TRANSPORTER_2"/>
    <property type="match status" value="2"/>
</dbReference>
<dbReference type="NCBIfam" id="NF008453">
    <property type="entry name" value="PRK11308.1"/>
    <property type="match status" value="2"/>
</dbReference>
<evidence type="ECO:0000313" key="6">
    <source>
        <dbReference type="EMBL" id="SDW18528.1"/>
    </source>
</evidence>
<dbReference type="PANTHER" id="PTHR43776">
    <property type="entry name" value="TRANSPORT ATP-BINDING PROTEIN"/>
    <property type="match status" value="1"/>
</dbReference>
<dbReference type="FunFam" id="3.40.50.300:FF:000016">
    <property type="entry name" value="Oligopeptide ABC transporter ATP-binding component"/>
    <property type="match status" value="2"/>
</dbReference>
<dbReference type="InterPro" id="IPR003593">
    <property type="entry name" value="AAA+_ATPase"/>
</dbReference>
<sequence length="572" mass="63215">MFNLWGEYMDQPLLQINDLCIDFSSDGLVTQALQHISLTVARGEILAIVGESGSGKSVTSLSILQLLPAPPALYRAGEILFSHDGHTRDILRLSPPELQALRGRHIAMIFQEPMTSLNPLLTCGFQVMEAIREHFSLSAAEAREKTIALFEEVQLPDPAALFDRYPHQLSGGQKQRVMIAMAMSCDPSLLICDEPTTALDVTVQQSILLLIRRLQQRNNMGVIFITHDLGVVSAIADRVAVMYKGQLVEQNTTANLLKAPQHPYTKALLACRPALYSKGERLPVVSDFMGGASQPAYPSTNTSQLTTNNAQLTTLLKVSHLSVHYPDKKNFLGRVSTYNKAVDNVSFEVYEGETLGLVGESGCGKSTLGRALLRLTDVSSGSLYYKGEDLLAARGSKLKHLRRELQIVFQGPYSSLNPRITIGEAIAEPLQVHGLVLAPKERKERVIDLLEKVGLQASHYNRYPHEFSGGQRQRIVIARALALNPRFVVCDESVSALDVSVQAQVLNLLNDLKKTFGFTAVFISHDLSVVRYISDRIMVMNKGRIEEYGPAEQVYHQPQSAYTQRLIASIAR</sequence>
<comment type="caution">
    <text evidence="6">The sequence shown here is derived from an EMBL/GenBank/DDBJ whole genome shotgun (WGS) entry which is preliminary data.</text>
</comment>
<gene>
    <name evidence="6" type="ORF">SAMN05444410_101452</name>
</gene>
<dbReference type="SUPFAM" id="SSF52540">
    <property type="entry name" value="P-loop containing nucleoside triphosphate hydrolases"/>
    <property type="match status" value="2"/>
</dbReference>
<evidence type="ECO:0000313" key="7">
    <source>
        <dbReference type="Proteomes" id="UP000198711"/>
    </source>
</evidence>
<dbReference type="PANTHER" id="PTHR43776:SF7">
    <property type="entry name" value="D,D-DIPEPTIDE TRANSPORT ATP-BINDING PROTEIN DDPF-RELATED"/>
    <property type="match status" value="1"/>
</dbReference>
<dbReference type="Gene3D" id="3.40.50.300">
    <property type="entry name" value="P-loop containing nucleotide triphosphate hydrolases"/>
    <property type="match status" value="2"/>
</dbReference>
<evidence type="ECO:0000259" key="5">
    <source>
        <dbReference type="PROSITE" id="PS50893"/>
    </source>
</evidence>
<dbReference type="SMART" id="SM00382">
    <property type="entry name" value="AAA"/>
    <property type="match status" value="2"/>
</dbReference>
<dbReference type="Pfam" id="PF08352">
    <property type="entry name" value="oligo_HPY"/>
    <property type="match status" value="1"/>
</dbReference>
<dbReference type="InterPro" id="IPR003439">
    <property type="entry name" value="ABC_transporter-like_ATP-bd"/>
</dbReference>
<feature type="domain" description="ABC transporter" evidence="5">
    <location>
        <begin position="14"/>
        <end position="269"/>
    </location>
</feature>
<dbReference type="InterPro" id="IPR027417">
    <property type="entry name" value="P-loop_NTPase"/>
</dbReference>
<dbReference type="NCBIfam" id="NF007739">
    <property type="entry name" value="PRK10419.1"/>
    <property type="match status" value="2"/>
</dbReference>